<dbReference type="OrthoDB" id="2146119at2"/>
<accession>A0A1L6RC18</accession>
<reference evidence="2 3" key="1">
    <citation type="submission" date="2016-02" db="EMBL/GenBank/DDBJ databases">
        <title>Complete Genome Sequence of Weissella jogaejeotgali FOL01.</title>
        <authorList>
            <person name="Lee J.-H."/>
            <person name="Ku H.-J."/>
        </authorList>
    </citation>
    <scope>NUCLEOTIDE SEQUENCE [LARGE SCALE GENOMIC DNA]</scope>
    <source>
        <strain evidence="2 3">FOL01</strain>
    </source>
</reference>
<dbReference type="AlphaFoldDB" id="A0A1L6RC18"/>
<keyword evidence="1" id="KW-0812">Transmembrane</keyword>
<keyword evidence="1" id="KW-0472">Membrane</keyword>
<keyword evidence="1" id="KW-1133">Transmembrane helix</keyword>
<organism evidence="2 3">
    <name type="scientific">Weissella jogaejeotgali</name>
    <dbReference type="NCBI Taxonomy" id="1631871"/>
    <lineage>
        <taxon>Bacteria</taxon>
        <taxon>Bacillati</taxon>
        <taxon>Bacillota</taxon>
        <taxon>Bacilli</taxon>
        <taxon>Lactobacillales</taxon>
        <taxon>Lactobacillaceae</taxon>
        <taxon>Weissella</taxon>
    </lineage>
</organism>
<gene>
    <name evidence="2" type="ORF">FOL01_1179</name>
</gene>
<proteinExistence type="predicted"/>
<protein>
    <submittedName>
        <fullName evidence="2">Uncharacterized protein</fullName>
    </submittedName>
</protein>
<dbReference type="STRING" id="1631871.FOL01_1179"/>
<dbReference type="EMBL" id="CP014332">
    <property type="protein sequence ID" value="APS42038.1"/>
    <property type="molecule type" value="Genomic_DNA"/>
</dbReference>
<evidence type="ECO:0000256" key="1">
    <source>
        <dbReference type="SAM" id="Phobius"/>
    </source>
</evidence>
<evidence type="ECO:0000313" key="2">
    <source>
        <dbReference type="EMBL" id="APS42038.1"/>
    </source>
</evidence>
<sequence>MWILWVLIVIISVIIAVTIYRRYGRRLTERQIIASQQIVNKGLTYALGDLGDALYLNSDKYISSTLVANIWGHEVMAFEFVLPVSGVQEVVVVRQAVNNALREYAEKNNLQSASETDMALLVTDVWYDTRIPELHIDIAHIINQETAAYIRDLRKLNQPV</sequence>
<dbReference type="Proteomes" id="UP000185473">
    <property type="component" value="Chromosome"/>
</dbReference>
<evidence type="ECO:0000313" key="3">
    <source>
        <dbReference type="Proteomes" id="UP000185473"/>
    </source>
</evidence>
<name>A0A1L6RC18_9LACO</name>
<keyword evidence="3" id="KW-1185">Reference proteome</keyword>
<dbReference type="KEGG" id="wjo:FOL01_1179"/>
<dbReference type="RefSeq" id="WP_075269821.1">
    <property type="nucleotide sequence ID" value="NZ_CP014332.1"/>
</dbReference>
<feature type="transmembrane region" description="Helical" evidence="1">
    <location>
        <begin position="6"/>
        <end position="23"/>
    </location>
</feature>